<dbReference type="CDD" id="cd01109">
    <property type="entry name" value="HTH_YyaN"/>
    <property type="match status" value="1"/>
</dbReference>
<feature type="domain" description="HTH merR-type" evidence="2">
    <location>
        <begin position="1"/>
        <end position="69"/>
    </location>
</feature>
<dbReference type="GO" id="GO:0003677">
    <property type="term" value="F:DNA binding"/>
    <property type="evidence" value="ECO:0007669"/>
    <property type="project" value="UniProtKB-KW"/>
</dbReference>
<name>A0AA92LX07_9VIBR</name>
<keyword evidence="1" id="KW-0238">DNA-binding</keyword>
<dbReference type="SUPFAM" id="SSF46955">
    <property type="entry name" value="Putative DNA-binding domain"/>
    <property type="match status" value="1"/>
</dbReference>
<dbReference type="PRINTS" id="PR00040">
    <property type="entry name" value="HTHMERR"/>
</dbReference>
<dbReference type="Proteomes" id="UP000596337">
    <property type="component" value="Chromosome 2"/>
</dbReference>
<evidence type="ECO:0000256" key="1">
    <source>
        <dbReference type="ARBA" id="ARBA00023125"/>
    </source>
</evidence>
<dbReference type="Gene3D" id="1.10.1660.10">
    <property type="match status" value="1"/>
</dbReference>
<dbReference type="PROSITE" id="PS50937">
    <property type="entry name" value="HTH_MERR_2"/>
    <property type="match status" value="1"/>
</dbReference>
<dbReference type="SMART" id="SM00422">
    <property type="entry name" value="HTH_MERR"/>
    <property type="match status" value="1"/>
</dbReference>
<sequence>MNIKEFSSLVGLSAHTLRYYEKIGLLKHVHRNASGHRVYSEKDLSWISFVKRLKETAMPLEEILEYAKLREVGSESVRQRQALLEQHQENLKLHIEQQQKHLTALEEKIALYKSGKVR</sequence>
<protein>
    <submittedName>
        <fullName evidence="3">MerR family transcriptional regulator</fullName>
    </submittedName>
</protein>
<dbReference type="RefSeq" id="WP_203347922.1">
    <property type="nucleotide sequence ID" value="NZ_CANMIY010000009.1"/>
</dbReference>
<proteinExistence type="predicted"/>
<dbReference type="InterPro" id="IPR047057">
    <property type="entry name" value="MerR_fam"/>
</dbReference>
<dbReference type="PANTHER" id="PTHR30204:SF98">
    <property type="entry name" value="HTH-TYPE TRANSCRIPTIONAL REGULATOR ADHR"/>
    <property type="match status" value="1"/>
</dbReference>
<dbReference type="Pfam" id="PF13411">
    <property type="entry name" value="MerR_1"/>
    <property type="match status" value="1"/>
</dbReference>
<gene>
    <name evidence="3" type="ORF">JOS67_20100</name>
</gene>
<accession>A0AA92LX07</accession>
<organism evidence="3 4">
    <name type="scientific">Vibrio diabolicus</name>
    <dbReference type="NCBI Taxonomy" id="50719"/>
    <lineage>
        <taxon>Bacteria</taxon>
        <taxon>Pseudomonadati</taxon>
        <taxon>Pseudomonadota</taxon>
        <taxon>Gammaproteobacteria</taxon>
        <taxon>Vibrionales</taxon>
        <taxon>Vibrionaceae</taxon>
        <taxon>Vibrio</taxon>
        <taxon>Vibrio diabolicus subgroup</taxon>
    </lineage>
</organism>
<evidence type="ECO:0000313" key="4">
    <source>
        <dbReference type="Proteomes" id="UP000596337"/>
    </source>
</evidence>
<reference evidence="3 4" key="1">
    <citation type="submission" date="2021-01" db="EMBL/GenBank/DDBJ databases">
        <title>Characterization of a novel blaVMB-2- harboring plasmid in Vibrio diabolicus.</title>
        <authorList>
            <person name="Liu M."/>
        </authorList>
    </citation>
    <scope>NUCLEOTIDE SEQUENCE [LARGE SCALE GENOMIC DNA]</scope>
    <source>
        <strain evidence="3 4">SLV18</strain>
    </source>
</reference>
<dbReference type="GO" id="GO:0003700">
    <property type="term" value="F:DNA-binding transcription factor activity"/>
    <property type="evidence" value="ECO:0007669"/>
    <property type="project" value="InterPro"/>
</dbReference>
<dbReference type="PANTHER" id="PTHR30204">
    <property type="entry name" value="REDOX-CYCLING DRUG-SENSING TRANSCRIPTIONAL ACTIVATOR SOXR"/>
    <property type="match status" value="1"/>
</dbReference>
<evidence type="ECO:0000313" key="3">
    <source>
        <dbReference type="EMBL" id="QRG85933.1"/>
    </source>
</evidence>
<dbReference type="InterPro" id="IPR009061">
    <property type="entry name" value="DNA-bd_dom_put_sf"/>
</dbReference>
<dbReference type="AlphaFoldDB" id="A0AA92LX07"/>
<evidence type="ECO:0000259" key="2">
    <source>
        <dbReference type="PROSITE" id="PS50937"/>
    </source>
</evidence>
<dbReference type="EMBL" id="CP069197">
    <property type="protein sequence ID" value="QRG85933.1"/>
    <property type="molecule type" value="Genomic_DNA"/>
</dbReference>
<dbReference type="InterPro" id="IPR000551">
    <property type="entry name" value="MerR-type_HTH_dom"/>
</dbReference>